<gene>
    <name evidence="2" type="ORF">J0M35_11750</name>
</gene>
<dbReference type="AlphaFoldDB" id="A0A8J7PGN7"/>
<sequence length="267" mass="29381">MNLDSYLSGAALILGVSLSSVAGLLLVRKYFHLDKLKQCHEVGGYLLSVVGTMYAVLLGLVVVDAMTKFQNARAVVETEANSLADVFLLAEKLPQPKANAIRGLCHAYATEVIEREWPAMSKGEIDREARRDVVILMKEVISFEPVNENQKAIYPIIVQEACQVWDNRRARTNLATYGVPPVEWFVLILGGIVTVVFTYFFAIESLAAQVVMTSMVSLLISLNLYLVVLFGAPFSGDLQVGADALKVDKLIFENQLGLKTDDSNNHS</sequence>
<keyword evidence="1" id="KW-0472">Membrane</keyword>
<feature type="transmembrane region" description="Helical" evidence="1">
    <location>
        <begin position="43"/>
        <end position="63"/>
    </location>
</feature>
<protein>
    <submittedName>
        <fullName evidence="2">DUF4239 domain-containing protein</fullName>
    </submittedName>
</protein>
<evidence type="ECO:0000313" key="3">
    <source>
        <dbReference type="Proteomes" id="UP000664277"/>
    </source>
</evidence>
<evidence type="ECO:0000313" key="2">
    <source>
        <dbReference type="EMBL" id="MBN8661032.1"/>
    </source>
</evidence>
<evidence type="ECO:0000256" key="1">
    <source>
        <dbReference type="SAM" id="Phobius"/>
    </source>
</evidence>
<name>A0A8J7PGN7_9BACT</name>
<reference evidence="2" key="1">
    <citation type="submission" date="2021-02" db="EMBL/GenBank/DDBJ databases">
        <title>Genome-Resolved Metagenomics of a Microbial Community Performing Photosynthetic Biological Nutrient Removal.</title>
        <authorList>
            <person name="Mcdaniel E.A."/>
        </authorList>
    </citation>
    <scope>NUCLEOTIDE SEQUENCE</scope>
    <source>
        <strain evidence="2">UWPOB_OBS1</strain>
    </source>
</reference>
<feature type="transmembrane region" description="Helical" evidence="1">
    <location>
        <begin position="6"/>
        <end position="31"/>
    </location>
</feature>
<dbReference type="InterPro" id="IPR025333">
    <property type="entry name" value="DUF4239"/>
</dbReference>
<feature type="transmembrane region" description="Helical" evidence="1">
    <location>
        <begin position="210"/>
        <end position="232"/>
    </location>
</feature>
<proteinExistence type="predicted"/>
<keyword evidence="1" id="KW-1133">Transmembrane helix</keyword>
<dbReference type="Proteomes" id="UP000664277">
    <property type="component" value="Unassembled WGS sequence"/>
</dbReference>
<organism evidence="2 3">
    <name type="scientific">Candidatus Obscuribacter phosphatis</name>
    <dbReference type="NCBI Taxonomy" id="1906157"/>
    <lineage>
        <taxon>Bacteria</taxon>
        <taxon>Bacillati</taxon>
        <taxon>Candidatus Melainabacteria</taxon>
        <taxon>Candidatus Obscuribacterales</taxon>
        <taxon>Candidatus Obscuribacteraceae</taxon>
        <taxon>Candidatus Obscuribacter</taxon>
    </lineage>
</organism>
<feature type="transmembrane region" description="Helical" evidence="1">
    <location>
        <begin position="184"/>
        <end position="203"/>
    </location>
</feature>
<dbReference type="EMBL" id="JAFLCK010000015">
    <property type="protein sequence ID" value="MBN8661032.1"/>
    <property type="molecule type" value="Genomic_DNA"/>
</dbReference>
<comment type="caution">
    <text evidence="2">The sequence shown here is derived from an EMBL/GenBank/DDBJ whole genome shotgun (WGS) entry which is preliminary data.</text>
</comment>
<dbReference type="Pfam" id="PF14023">
    <property type="entry name" value="Bestrophin-like"/>
    <property type="match status" value="1"/>
</dbReference>
<keyword evidence="1" id="KW-0812">Transmembrane</keyword>
<accession>A0A8J7PGN7</accession>